<dbReference type="Pfam" id="PF01529">
    <property type="entry name" value="DHHC"/>
    <property type="match status" value="1"/>
</dbReference>
<keyword evidence="3 7" id="KW-0812">Transmembrane</keyword>
<feature type="transmembrane region" description="Helical" evidence="7">
    <location>
        <begin position="204"/>
        <end position="226"/>
    </location>
</feature>
<evidence type="ECO:0000256" key="2">
    <source>
        <dbReference type="ARBA" id="ARBA00022679"/>
    </source>
</evidence>
<dbReference type="InterPro" id="IPR039859">
    <property type="entry name" value="PFA4/ZDH16/20/ERF2-like"/>
</dbReference>
<feature type="transmembrane region" description="Helical" evidence="7">
    <location>
        <begin position="270"/>
        <end position="292"/>
    </location>
</feature>
<accession>A0ABQ8XPC9</accession>
<comment type="catalytic activity">
    <reaction evidence="7">
        <text>L-cysteinyl-[protein] + hexadecanoyl-CoA = S-hexadecanoyl-L-cysteinyl-[protein] + CoA</text>
        <dbReference type="Rhea" id="RHEA:36683"/>
        <dbReference type="Rhea" id="RHEA-COMP:10131"/>
        <dbReference type="Rhea" id="RHEA-COMP:11032"/>
        <dbReference type="ChEBI" id="CHEBI:29950"/>
        <dbReference type="ChEBI" id="CHEBI:57287"/>
        <dbReference type="ChEBI" id="CHEBI:57379"/>
        <dbReference type="ChEBI" id="CHEBI:74151"/>
        <dbReference type="EC" id="2.3.1.225"/>
    </reaction>
</comment>
<evidence type="ECO:0000313" key="10">
    <source>
        <dbReference type="EMBL" id="KAJ6233960.1"/>
    </source>
</evidence>
<sequence length="427" mass="50614">MLIFPIFIIFYLIIVSSLVIILLFGPNERCQSNILGRSYRFLTTKFVTRMRILTTKICGTKIGVFSTFFQKYFLYSRNPIILLFYLLITGVGIFFFFKDVFPFFFETESLGKKHLILIPLCLIFVVFSLLISVLSDPGTITQENYKMYIQKYPYDNQIFFPRICETCGFQKPARSKHCKILNKCISKYDHYCGWLINAVGEKNYRWFLLFLISNCILCFYGFYFILKIVYSQLVHSQIFMETVLKLETGFQKDLLIVLLKIILNNQSKSIALLFLTLIMGISLLVFILYHFYLISKNVTTNEKFKLSDLKNYIIQKKKQLKYYKLLKKQQIEYQKQIQILNRLKKLKNMEITEQIKKLNIQKPEITQTDIILLKLDPNNLENIYNQGFWKNFYQVFFPNSPHLHPPLKQPTQNKTTNSLNNNNKKDN</sequence>
<evidence type="ECO:0000259" key="9">
    <source>
        <dbReference type="Pfam" id="PF01529"/>
    </source>
</evidence>
<name>A0ABQ8XPC9_9EUKA</name>
<gene>
    <name evidence="10" type="ORF">M0813_00593</name>
</gene>
<dbReference type="EMBL" id="JAOAOG010000272">
    <property type="protein sequence ID" value="KAJ6233960.1"/>
    <property type="molecule type" value="Genomic_DNA"/>
</dbReference>
<keyword evidence="2 7" id="KW-0808">Transferase</keyword>
<comment type="domain">
    <text evidence="7">The DHHC domain is required for palmitoyltransferase activity.</text>
</comment>
<feature type="transmembrane region" description="Helical" evidence="7">
    <location>
        <begin position="116"/>
        <end position="135"/>
    </location>
</feature>
<keyword evidence="6 7" id="KW-0012">Acyltransferase</keyword>
<dbReference type="InterPro" id="IPR001594">
    <property type="entry name" value="Palmitoyltrfase_DHHC"/>
</dbReference>
<comment type="similarity">
    <text evidence="7">Belongs to the DHHC palmitoyltransferase family.</text>
</comment>
<evidence type="ECO:0000256" key="3">
    <source>
        <dbReference type="ARBA" id="ARBA00022692"/>
    </source>
</evidence>
<evidence type="ECO:0000256" key="4">
    <source>
        <dbReference type="ARBA" id="ARBA00022989"/>
    </source>
</evidence>
<comment type="caution">
    <text evidence="10">The sequence shown here is derived from an EMBL/GenBank/DDBJ whole genome shotgun (WGS) entry which is preliminary data.</text>
</comment>
<dbReference type="Proteomes" id="UP001150062">
    <property type="component" value="Unassembled WGS sequence"/>
</dbReference>
<evidence type="ECO:0000256" key="7">
    <source>
        <dbReference type="RuleBase" id="RU079119"/>
    </source>
</evidence>
<reference evidence="10" key="1">
    <citation type="submission" date="2022-08" db="EMBL/GenBank/DDBJ databases">
        <title>Novel sulfate-reducing endosymbionts in the free-living metamonad Anaeramoeba.</title>
        <authorList>
            <person name="Jerlstrom-Hultqvist J."/>
            <person name="Cepicka I."/>
            <person name="Gallot-Lavallee L."/>
            <person name="Salas-Leiva D."/>
            <person name="Curtis B.A."/>
            <person name="Zahonova K."/>
            <person name="Pipaliya S."/>
            <person name="Dacks J."/>
            <person name="Roger A.J."/>
        </authorList>
    </citation>
    <scope>NUCLEOTIDE SEQUENCE</scope>
    <source>
        <strain evidence="10">Schooner1</strain>
    </source>
</reference>
<evidence type="ECO:0000256" key="8">
    <source>
        <dbReference type="SAM" id="MobiDB-lite"/>
    </source>
</evidence>
<proteinExistence type="inferred from homology"/>
<comment type="subcellular location">
    <subcellularLocation>
        <location evidence="1">Membrane</location>
        <topology evidence="1">Multi-pass membrane protein</topology>
    </subcellularLocation>
</comment>
<feature type="region of interest" description="Disordered" evidence="8">
    <location>
        <begin position="403"/>
        <end position="427"/>
    </location>
</feature>
<keyword evidence="4 7" id="KW-1133">Transmembrane helix</keyword>
<dbReference type="PROSITE" id="PS50216">
    <property type="entry name" value="DHHC"/>
    <property type="match status" value="1"/>
</dbReference>
<dbReference type="EC" id="2.3.1.225" evidence="7"/>
<organism evidence="10 11">
    <name type="scientific">Anaeramoeba flamelloides</name>
    <dbReference type="NCBI Taxonomy" id="1746091"/>
    <lineage>
        <taxon>Eukaryota</taxon>
        <taxon>Metamonada</taxon>
        <taxon>Anaeramoebidae</taxon>
        <taxon>Anaeramoeba</taxon>
    </lineage>
</organism>
<feature type="transmembrane region" description="Helical" evidence="7">
    <location>
        <begin position="80"/>
        <end position="104"/>
    </location>
</feature>
<feature type="transmembrane region" description="Helical" evidence="7">
    <location>
        <begin position="6"/>
        <end position="25"/>
    </location>
</feature>
<evidence type="ECO:0000256" key="5">
    <source>
        <dbReference type="ARBA" id="ARBA00023136"/>
    </source>
</evidence>
<feature type="compositionally biased region" description="Low complexity" evidence="8">
    <location>
        <begin position="411"/>
        <end position="427"/>
    </location>
</feature>
<dbReference type="PANTHER" id="PTHR22883:SF488">
    <property type="entry name" value="PALMITOYLTRANSFERASE"/>
    <property type="match status" value="1"/>
</dbReference>
<protein>
    <recommendedName>
        <fullName evidence="7">Palmitoyltransferase</fullName>
        <ecNumber evidence="7">2.3.1.225</ecNumber>
    </recommendedName>
</protein>
<feature type="domain" description="Palmitoyltransferase DHHC" evidence="9">
    <location>
        <begin position="161"/>
        <end position="305"/>
    </location>
</feature>
<keyword evidence="11" id="KW-1185">Reference proteome</keyword>
<keyword evidence="5 7" id="KW-0472">Membrane</keyword>
<evidence type="ECO:0000256" key="6">
    <source>
        <dbReference type="ARBA" id="ARBA00023315"/>
    </source>
</evidence>
<dbReference type="PANTHER" id="PTHR22883">
    <property type="entry name" value="ZINC FINGER DHHC DOMAIN CONTAINING PROTEIN"/>
    <property type="match status" value="1"/>
</dbReference>
<evidence type="ECO:0000313" key="11">
    <source>
        <dbReference type="Proteomes" id="UP001150062"/>
    </source>
</evidence>
<evidence type="ECO:0000256" key="1">
    <source>
        <dbReference type="ARBA" id="ARBA00004141"/>
    </source>
</evidence>